<dbReference type="PANTHER" id="PTHR10997">
    <property type="entry name" value="IMPORTIN-7, 8, 11"/>
    <property type="match status" value="1"/>
</dbReference>
<comment type="caution">
    <text evidence="6">The sequence shown here is derived from an EMBL/GenBank/DDBJ whole genome shotgun (WGS) entry which is preliminary data.</text>
</comment>
<evidence type="ECO:0000313" key="7">
    <source>
        <dbReference type="Proteomes" id="UP000788993"/>
    </source>
</evidence>
<dbReference type="SMART" id="SM00913">
    <property type="entry name" value="IBN_N"/>
    <property type="match status" value="1"/>
</dbReference>
<evidence type="ECO:0000256" key="4">
    <source>
        <dbReference type="ARBA" id="ARBA00023242"/>
    </source>
</evidence>
<evidence type="ECO:0000313" key="6">
    <source>
        <dbReference type="EMBL" id="KAH3676606.1"/>
    </source>
</evidence>
<dbReference type="PROSITE" id="PS50166">
    <property type="entry name" value="IMPORTIN_B_NT"/>
    <property type="match status" value="1"/>
</dbReference>
<dbReference type="InterPro" id="IPR058669">
    <property type="entry name" value="TPR_IPO7/11-like"/>
</dbReference>
<evidence type="ECO:0000256" key="3">
    <source>
        <dbReference type="ARBA" id="ARBA00022448"/>
    </source>
</evidence>
<dbReference type="Proteomes" id="UP000788993">
    <property type="component" value="Unassembled WGS sequence"/>
</dbReference>
<protein>
    <recommendedName>
        <fullName evidence="5">Importin N-terminal domain-containing protein</fullName>
    </recommendedName>
</protein>
<keyword evidence="3" id="KW-0813">Transport</keyword>
<dbReference type="OrthoDB" id="361693at2759"/>
<dbReference type="Pfam" id="PF03810">
    <property type="entry name" value="IBN_N"/>
    <property type="match status" value="1"/>
</dbReference>
<keyword evidence="4" id="KW-0539">Nucleus</keyword>
<evidence type="ECO:0000256" key="1">
    <source>
        <dbReference type="ARBA" id="ARBA00004123"/>
    </source>
</evidence>
<dbReference type="SUPFAM" id="SSF48371">
    <property type="entry name" value="ARM repeat"/>
    <property type="match status" value="1"/>
</dbReference>
<feature type="domain" description="Importin N-terminal" evidence="5">
    <location>
        <begin position="27"/>
        <end position="99"/>
    </location>
</feature>
<dbReference type="EMBL" id="JAEUBD010000146">
    <property type="protein sequence ID" value="KAH3676606.1"/>
    <property type="molecule type" value="Genomic_DNA"/>
</dbReference>
<dbReference type="Pfam" id="PF25758">
    <property type="entry name" value="TPR_IPO11"/>
    <property type="match status" value="1"/>
</dbReference>
<sequence length="1020" mass="116557">MDLNLDNLATVLTTASGKQRGAEQQAAEAQLKQWETVPGYHFLLQSVYLNTDHPLQIRWLAIICLKNGVDRYWRSTRVHAISKEEKAEIRKHFFDSLEESNDQLTIQNAHAIARVCRLDFPAEWSTVFEEIAAVLDTATTNIVKVHNMLLITNLVLKALASVRIGRARAALQNKVSVLVPHLVRLYHGFFNHWTADGNFDAASMEVGYLCLKNLRRAVVDGYEYPHRDSLVVEFYEVSLQHLQKLLLLHESSQLPLLERYIKAYVKLYANLVSDNVVAFVLMPNSYEIFMTMLSLLESKASDIYNSEENEFWEQLAIKMILVLKRLTAFGFKKGAVMLKQRNDQQEVAAAAKAATERFFPPQLVQSLVDLLITWYLKLRPADVVSWTLEPEEWVNEELQVSWEYQIRPCAENYFQDLAVCFKPQLSEFILRKIESTLADSSVDILTKDAVLAVFQLSASAISENCNFDQLFRSYFLPEALKDAPVENKLVKRRVCLIVSEWLSIQCSKETRLEVYRLVLRFLQNTDINDKVVRLTAVQTLQHLVDDWEFRKRDFQPFVSETVALVLELLRNLEFTESKIFVLKVLSLILERTNPLVPEKELLDVMAIVPAMWDESNNANEMIIKNSLMRLLRDLTGALNSNSSKAHPIVLPLIALCCDDKSDMYTLLCEDGLELWEAVVKHLPTAEPAPVELLRLFPLSVKALMNWTEILPTVLKLARSYGILNYQLYETETGLEIFKILGGYLNSMRDDAVYVTSSLLETLFLQVPDPSRSQLVANLAESGLFFEMVKYLTRESQTPNCEIKMALPLLRLLHAGPVHLLGMLGTVSDSSLAVQLAQLVDSVVNLLKLVYDAKIRKIFVLALLALYAPPIFTQYCAQDPSVDLEYQLLNSESQTGINLVLSKNFNRVMFLVTHMLEEVNENADGDCEAYHRPSSYDDDDLTLIEDQPDENEYAQEFKLPPSAEQLRFNELVFKLDPVHRVSTKQLLKYQMDQLAGIDGYQQLISSVDRETLEQLQMMMNK</sequence>
<name>A0A9P8TF54_9ASCO</name>
<dbReference type="AlphaFoldDB" id="A0A9P8TF54"/>
<reference evidence="6" key="1">
    <citation type="journal article" date="2021" name="Open Biol.">
        <title>Shared evolutionary footprints suggest mitochondrial oxidative damage underlies multiple complex I losses in fungi.</title>
        <authorList>
            <person name="Schikora-Tamarit M.A."/>
            <person name="Marcet-Houben M."/>
            <person name="Nosek J."/>
            <person name="Gabaldon T."/>
        </authorList>
    </citation>
    <scope>NUCLEOTIDE SEQUENCE</scope>
    <source>
        <strain evidence="6">NCAIM Y.01608</strain>
    </source>
</reference>
<organism evidence="6 7">
    <name type="scientific">Ogataea polymorpha</name>
    <dbReference type="NCBI Taxonomy" id="460523"/>
    <lineage>
        <taxon>Eukaryota</taxon>
        <taxon>Fungi</taxon>
        <taxon>Dikarya</taxon>
        <taxon>Ascomycota</taxon>
        <taxon>Saccharomycotina</taxon>
        <taxon>Pichiomycetes</taxon>
        <taxon>Pichiales</taxon>
        <taxon>Pichiaceae</taxon>
        <taxon>Ogataea</taxon>
    </lineage>
</organism>
<comment type="similarity">
    <text evidence="2">Belongs to the importin beta family.</text>
</comment>
<dbReference type="InterPro" id="IPR011989">
    <property type="entry name" value="ARM-like"/>
</dbReference>
<dbReference type="InterPro" id="IPR001494">
    <property type="entry name" value="Importin-beta_N"/>
</dbReference>
<evidence type="ECO:0000256" key="2">
    <source>
        <dbReference type="ARBA" id="ARBA00007991"/>
    </source>
</evidence>
<accession>A0A9P8TF54</accession>
<dbReference type="GO" id="GO:0005635">
    <property type="term" value="C:nuclear envelope"/>
    <property type="evidence" value="ECO:0007669"/>
    <property type="project" value="TreeGrafter"/>
</dbReference>
<reference evidence="6" key="2">
    <citation type="submission" date="2021-01" db="EMBL/GenBank/DDBJ databases">
        <authorList>
            <person name="Schikora-Tamarit M.A."/>
        </authorList>
    </citation>
    <scope>NUCLEOTIDE SEQUENCE</scope>
    <source>
        <strain evidence="6">NCAIM Y.01608</strain>
    </source>
</reference>
<proteinExistence type="inferred from homology"/>
<dbReference type="GO" id="GO:0005829">
    <property type="term" value="C:cytosol"/>
    <property type="evidence" value="ECO:0007669"/>
    <property type="project" value="TreeGrafter"/>
</dbReference>
<dbReference type="PANTHER" id="PTHR10997:SF7">
    <property type="entry name" value="IMPORTIN-11"/>
    <property type="match status" value="1"/>
</dbReference>
<dbReference type="Gene3D" id="1.25.10.10">
    <property type="entry name" value="Leucine-rich Repeat Variant"/>
    <property type="match status" value="1"/>
</dbReference>
<dbReference type="GO" id="GO:0006606">
    <property type="term" value="P:protein import into nucleus"/>
    <property type="evidence" value="ECO:0007669"/>
    <property type="project" value="TreeGrafter"/>
</dbReference>
<keyword evidence="7" id="KW-1185">Reference proteome</keyword>
<dbReference type="GO" id="GO:0031267">
    <property type="term" value="F:small GTPase binding"/>
    <property type="evidence" value="ECO:0007669"/>
    <property type="project" value="InterPro"/>
</dbReference>
<evidence type="ECO:0000259" key="5">
    <source>
        <dbReference type="PROSITE" id="PS50166"/>
    </source>
</evidence>
<comment type="subcellular location">
    <subcellularLocation>
        <location evidence="1">Nucleus</location>
    </subcellularLocation>
</comment>
<gene>
    <name evidence="6" type="ORF">OGATHE_001095</name>
</gene>
<dbReference type="InterPro" id="IPR016024">
    <property type="entry name" value="ARM-type_fold"/>
</dbReference>